<comment type="activity regulation">
    <text evidence="9">Positively regulated by the regulatory subunit PAN3.</text>
</comment>
<evidence type="ECO:0000256" key="8">
    <source>
        <dbReference type="ARBA" id="ARBA00022839"/>
    </source>
</evidence>
<dbReference type="GO" id="GO:0046872">
    <property type="term" value="F:metal ion binding"/>
    <property type="evidence" value="ECO:0007669"/>
    <property type="project" value="UniProtKB-KW"/>
</dbReference>
<comment type="domain">
    <text evidence="9">Contains a pseudo-UCH domain. This ubiquitin C-terminal hydrolase (UCH)-like or ubiquitin specific protease (USP)-like domain is predicted to be catalytically inactive because it lacks the active site catalytic triad characteristic of thiol proteases, with residues at the equivalent structural positions that are incompatible with catalysis, and it cannot bind ubiquitin. It functions as a structural scaffold for intra- and intermolecular interactions in the complex.</text>
</comment>
<keyword evidence="13" id="KW-1185">Reference proteome</keyword>
<keyword evidence="2 9" id="KW-0963">Cytoplasm</keyword>
<dbReference type="Gene3D" id="3.90.70.10">
    <property type="entry name" value="Cysteine proteinases"/>
    <property type="match status" value="2"/>
</dbReference>
<feature type="region of interest" description="Disordered" evidence="10">
    <location>
        <begin position="594"/>
        <end position="613"/>
    </location>
</feature>
<dbReference type="InterPro" id="IPR028881">
    <property type="entry name" value="PAN2_UCH_dom"/>
</dbReference>
<feature type="domain" description="USP" evidence="11">
    <location>
        <begin position="478"/>
        <end position="798"/>
    </location>
</feature>
<comment type="caution">
    <text evidence="9">Lacks conserved residue(s) required for the propagation of feature annotation.</text>
</comment>
<evidence type="ECO:0000313" key="12">
    <source>
        <dbReference type="EMBL" id="CDO68870.1"/>
    </source>
</evidence>
<keyword evidence="3" id="KW-0853">WD repeat</keyword>
<evidence type="ECO:0000256" key="2">
    <source>
        <dbReference type="ARBA" id="ARBA00022490"/>
    </source>
</evidence>
<comment type="subcellular location">
    <subcellularLocation>
        <location evidence="1 9">Cytoplasm</location>
    </subcellularLocation>
</comment>
<evidence type="ECO:0000256" key="9">
    <source>
        <dbReference type="HAMAP-Rule" id="MF_03182"/>
    </source>
</evidence>
<dbReference type="EC" id="3.1.13.4" evidence="9"/>
<dbReference type="Gene3D" id="2.130.10.10">
    <property type="entry name" value="YVTN repeat-like/Quinoprotein amine dehydrogenase"/>
    <property type="match status" value="1"/>
</dbReference>
<reference evidence="12" key="1">
    <citation type="submission" date="2014-01" db="EMBL/GenBank/DDBJ databases">
        <title>The genome of the white-rot fungus Pycnoporus cinnabarinus: a basidiomycete model with a versatile arsenal for lignocellulosic biomass breakdown.</title>
        <authorList>
            <person name="Levasseur A."/>
            <person name="Lomascolo A."/>
            <person name="Ruiz-Duenas F.J."/>
            <person name="Uzan E."/>
            <person name="Piumi F."/>
            <person name="Kues U."/>
            <person name="Ram A.F.J."/>
            <person name="Murat C."/>
            <person name="Haon M."/>
            <person name="Benoit I."/>
            <person name="Arfi Y."/>
            <person name="Chevret D."/>
            <person name="Drula E."/>
            <person name="Kwon M.J."/>
            <person name="Gouret P."/>
            <person name="Lesage-Meessen L."/>
            <person name="Lombard V."/>
            <person name="Mariette J."/>
            <person name="Noirot C."/>
            <person name="Park J."/>
            <person name="Patyshakuliyeva A."/>
            <person name="Wieneger R.A.B."/>
            <person name="Wosten H.A.B."/>
            <person name="Martin F."/>
            <person name="Coutinho P.M."/>
            <person name="de Vries R."/>
            <person name="Martinez A.T."/>
            <person name="Klopp C."/>
            <person name="Pontarotti P."/>
            <person name="Henrissat B."/>
            <person name="Record E."/>
        </authorList>
    </citation>
    <scope>NUCLEOTIDE SEQUENCE [LARGE SCALE GENOMIC DNA]</scope>
    <source>
        <strain evidence="12">BRFM137</strain>
    </source>
</reference>
<dbReference type="InterPro" id="IPR048841">
    <property type="entry name" value="PAN2_N"/>
</dbReference>
<feature type="region of interest" description="Disordered" evidence="10">
    <location>
        <begin position="412"/>
        <end position="442"/>
    </location>
</feature>
<accession>A0A060S3K1</accession>
<dbReference type="SMART" id="SM00479">
    <property type="entry name" value="EXOIII"/>
    <property type="match status" value="1"/>
</dbReference>
<dbReference type="Pfam" id="PF00929">
    <property type="entry name" value="RNase_T"/>
    <property type="match status" value="1"/>
</dbReference>
<feature type="compositionally biased region" description="Basic residues" evidence="10">
    <location>
        <begin position="420"/>
        <end position="431"/>
    </location>
</feature>
<dbReference type="Proteomes" id="UP000029665">
    <property type="component" value="Unassembled WGS sequence"/>
</dbReference>
<feature type="binding site" evidence="9">
    <location>
        <position position="853"/>
    </location>
    <ligand>
        <name>a divalent metal cation</name>
        <dbReference type="ChEBI" id="CHEBI:60240"/>
        <note>catalytic</note>
    </ligand>
</feature>
<dbReference type="InterPro" id="IPR013520">
    <property type="entry name" value="Ribonucl_H"/>
</dbReference>
<feature type="compositionally biased region" description="Low complexity" evidence="10">
    <location>
        <begin position="1059"/>
        <end position="1074"/>
    </location>
</feature>
<dbReference type="OMA" id="TQELLWT"/>
<dbReference type="FunFam" id="3.30.420.10:FF:000028">
    <property type="entry name" value="PAN2-PAN3 deadenylation complex catalytic subunit PAN2"/>
    <property type="match status" value="1"/>
</dbReference>
<dbReference type="EMBL" id="CCBP010000028">
    <property type="protein sequence ID" value="CDO68870.1"/>
    <property type="molecule type" value="Genomic_DNA"/>
</dbReference>
<feature type="region of interest" description="Disordered" evidence="10">
    <location>
        <begin position="1050"/>
        <end position="1076"/>
    </location>
</feature>
<keyword evidence="7 9" id="KW-0378">Hydrolase</keyword>
<comment type="subunit">
    <text evidence="9">Forms a heterotrimer with an asymmetric homodimer of the regulatory subunit PAN3 to form the poly(A)-nuclease (PAN) deadenylation complex.</text>
</comment>
<feature type="compositionally biased region" description="Pro residues" evidence="10">
    <location>
        <begin position="604"/>
        <end position="613"/>
    </location>
</feature>
<dbReference type="PROSITE" id="PS50235">
    <property type="entry name" value="USP_3"/>
    <property type="match status" value="1"/>
</dbReference>
<dbReference type="SUPFAM" id="SSF54001">
    <property type="entry name" value="Cysteine proteinases"/>
    <property type="match status" value="1"/>
</dbReference>
<evidence type="ECO:0000256" key="10">
    <source>
        <dbReference type="SAM" id="MobiDB-lite"/>
    </source>
</evidence>
<comment type="function">
    <text evidence="9">Catalytic subunit of the poly(A)-nuclease (PAN) deadenylation complex, one of two cytoplasmic mRNA deadenylases involved in mRNA turnover. PAN specifically shortens poly(A) tails of RNA and the activity is stimulated by poly(A)-binding protein PAB1. PAN deadenylation is followed by rapid degradation of the shortened mRNA tails by the CCR4-NOT complex. Deadenylated mRNAs are then degraded by two alternative mechanisms, namely exosome-mediated 3'-5' exonucleolytic degradation, or deadenlyation-dependent mRNA decaping and subsequent 5'-3' exonucleolytic degradation by XRN1. May also be involved in post-transcriptional maturation of mRNA poly(A) tails.</text>
</comment>
<comment type="similarity">
    <text evidence="9">Belongs to the peptidase C19 family. PAN2 subfamily.</text>
</comment>
<dbReference type="PANTHER" id="PTHR15728">
    <property type="entry name" value="DEADENYLATION COMPLEX CATALYTIC SUBUNIT PAN2"/>
    <property type="match status" value="1"/>
</dbReference>
<comment type="catalytic activity">
    <reaction evidence="9">
        <text>Exonucleolytic cleavage of poly(A) to 5'-AMP.</text>
        <dbReference type="EC" id="3.1.13.4"/>
    </reaction>
</comment>
<dbReference type="GO" id="GO:0003676">
    <property type="term" value="F:nucleic acid binding"/>
    <property type="evidence" value="ECO:0007669"/>
    <property type="project" value="InterPro"/>
</dbReference>
<evidence type="ECO:0000256" key="3">
    <source>
        <dbReference type="ARBA" id="ARBA00022574"/>
    </source>
</evidence>
<dbReference type="GO" id="GO:0004535">
    <property type="term" value="F:poly(A)-specific ribonuclease activity"/>
    <property type="evidence" value="ECO:0007669"/>
    <property type="project" value="UniProtKB-UniRule"/>
</dbReference>
<evidence type="ECO:0000256" key="1">
    <source>
        <dbReference type="ARBA" id="ARBA00004496"/>
    </source>
</evidence>
<evidence type="ECO:0000256" key="6">
    <source>
        <dbReference type="ARBA" id="ARBA00022723"/>
    </source>
</evidence>
<evidence type="ECO:0000259" key="11">
    <source>
        <dbReference type="PROSITE" id="PS50235"/>
    </source>
</evidence>
<dbReference type="InterPro" id="IPR015943">
    <property type="entry name" value="WD40/YVTN_repeat-like_dom_sf"/>
</dbReference>
<dbReference type="Gene3D" id="3.30.420.10">
    <property type="entry name" value="Ribonuclease H-like superfamily/Ribonuclease H"/>
    <property type="match status" value="1"/>
</dbReference>
<dbReference type="STRING" id="5643.A0A060S3K1"/>
<dbReference type="CDD" id="cd06143">
    <property type="entry name" value="PAN2_exo"/>
    <property type="match status" value="1"/>
</dbReference>
<evidence type="ECO:0000256" key="5">
    <source>
        <dbReference type="ARBA" id="ARBA00022722"/>
    </source>
</evidence>
<comment type="cofactor">
    <cofactor evidence="9">
        <name>a divalent metal cation</name>
        <dbReference type="ChEBI" id="CHEBI:60240"/>
    </cofactor>
    <text evidence="9">Binds 2 metal cations per subunit in the catalytic exonuclease domain.</text>
</comment>
<dbReference type="PANTHER" id="PTHR15728:SF0">
    <property type="entry name" value="PAN2-PAN3 DEADENYLATION COMPLEX CATALYTIC SUBUNIT PAN2"/>
    <property type="match status" value="1"/>
</dbReference>
<dbReference type="OrthoDB" id="16516at2759"/>
<keyword evidence="8 9" id="KW-0269">Exonuclease</keyword>
<dbReference type="InterPro" id="IPR050785">
    <property type="entry name" value="PAN2-PAN3_catalytic_subunit"/>
</dbReference>
<dbReference type="GO" id="GO:0000289">
    <property type="term" value="P:nuclear-transcribed mRNA poly(A) tail shortening"/>
    <property type="evidence" value="ECO:0007669"/>
    <property type="project" value="UniProtKB-UniRule"/>
</dbReference>
<dbReference type="HOGENOM" id="CLU_002369_1_0_1"/>
<dbReference type="InterPro" id="IPR030843">
    <property type="entry name" value="PAN2"/>
</dbReference>
<dbReference type="SUPFAM" id="SSF53098">
    <property type="entry name" value="Ribonuclease H-like"/>
    <property type="match status" value="1"/>
</dbReference>
<dbReference type="Pfam" id="PF20770">
    <property type="entry name" value="PAN2_N"/>
    <property type="match status" value="1"/>
</dbReference>
<dbReference type="SUPFAM" id="SSF50978">
    <property type="entry name" value="WD40 repeat-like"/>
    <property type="match status" value="1"/>
</dbReference>
<comment type="caution">
    <text evidence="12">The sequence shown here is derived from an EMBL/GenBank/DDBJ whole genome shotgun (WGS) entry which is preliminary data.</text>
</comment>
<name>A0A060S3K1_PYCCI</name>
<dbReference type="GO" id="GO:0006397">
    <property type="term" value="P:mRNA processing"/>
    <property type="evidence" value="ECO:0007669"/>
    <property type="project" value="UniProtKB-KW"/>
</dbReference>
<comment type="domain">
    <text evidence="9">The linker, or PAN3 interaction domain (PID), between the WD40 repeats and the pseudo-UCH domain mediates interaction with PAN3.</text>
</comment>
<dbReference type="Pfam" id="PF13423">
    <property type="entry name" value="UCH_1"/>
    <property type="match status" value="2"/>
</dbReference>
<dbReference type="GO" id="GO:0031251">
    <property type="term" value="C:PAN complex"/>
    <property type="evidence" value="ECO:0007669"/>
    <property type="project" value="UniProtKB-UniRule"/>
</dbReference>
<evidence type="ECO:0000256" key="4">
    <source>
        <dbReference type="ARBA" id="ARBA00022664"/>
    </source>
</evidence>
<feature type="binding site" evidence="9">
    <location>
        <position position="962"/>
    </location>
    <ligand>
        <name>a divalent metal cation</name>
        <dbReference type="ChEBI" id="CHEBI:60240"/>
        <note>catalytic</note>
    </ligand>
</feature>
<dbReference type="InterPro" id="IPR038765">
    <property type="entry name" value="Papain-like_cys_pep_sf"/>
</dbReference>
<dbReference type="InterPro" id="IPR028889">
    <property type="entry name" value="USP"/>
</dbReference>
<feature type="binding site" evidence="9">
    <location>
        <position position="1015"/>
    </location>
    <ligand>
        <name>a divalent metal cation</name>
        <dbReference type="ChEBI" id="CHEBI:60240"/>
        <note>catalytic</note>
    </ligand>
</feature>
<dbReference type="InterPro" id="IPR036322">
    <property type="entry name" value="WD40_repeat_dom_sf"/>
</dbReference>
<sequence length="1136" mass="126988">MSTTYHQLPSLTYQRDVLPQPITALSFDPVSDILWSGTNSGHICANYTPQGLRGVHYPVGGRYAVKKILATDTNVLACGVTSEGLGAWGKGGVNNWYFKCFRPGNQIATFSNKPQNSSAIVVSTAAPELLLLNIQTGAVVRRTPAPSILTHLHYTASQSYFVSGDADGWIRLHDPRDLTSRSTTSNSVKAHISGIQGIETSSTLLFTIGLGVRQGRPFPDPLVKIYDLRNLKALPPIPFSAGPAFITRFPNRGTTLAITSSQGLVQVVDATNPATNEFYQLDTPSYVSSVAISPTAAYMAFGDSDGVIHLLSAADEEAMLPFNGFDGKPIEWPDTPEPLPEIEWTDSTPLNLVGMPYYDTLLLSSWSKAFVPRSLYFPPPAKIPQQVLSTMKMNDSIAYATLPKELRGRRNVVPSAPKKTGGRFRSGKSRHHDSEPITPTSEYTPDTIPKCYRKVEIEYSKFGVEDFDFGFYNRTSYSGLETHILNSYTNPLVQVMHYTAPIRRLAKSHITIDCPHEHCLLCELGFVARMLEDAHGINCQASNFCKTVGVLAQMHNAIELIDYGRETPDLTYSHMIQMFHRFLVDRLSTEGNSFPHNPTLLPDAGPPDPHSPAPAPITQLLGIDAKNIIQPTNDPSHETDFASILRNSLLRRTTHKATCQTCKHFATFESRRSIRTRDLPPILAVNAAVHNEDTHKFWRDHRRQTFLKPRVELRGQIEGMDDPETVVYELRAMVVQVVAKDSNSHLVALVKVPEAEQSQESEPWYIFNDFLVQNLNEEEVLSFPSDWKVPAILYFERIDIRQRLDFSQLPDKMDPTILCRDTNIAINRDPRLIKHEPLRFEELPKPGTLIAIDAEFVSMQQEETEYRSDGTKKVIRPARLSLARVSVLRGDGPKEGVPFIDDHIHTSEIIVDYLTEFSGIKFGDLDPSLSRYTLTPLKVVYKKLRLLVDSGCTFIGHGLSKDFRIINIFVPPEQVIDTVDLYYLENRQRRLSLRFLTWFVLKENIQTDTHDSIEDALSALKLYKVYLQLEAESTFDKKLEELYREGRQYNFKPPLPAGTQTSSPAPASGTASPMPSVPLGAPGSLVGVDASSVPIGPDGLYVRRVLPLPFPIQPFYGPQWPNNRHGGYPNQNGGRR</sequence>
<gene>
    <name evidence="9" type="primary">PAN2</name>
    <name evidence="12" type="ORF">BN946_scf185000.g13</name>
</gene>
<dbReference type="HAMAP" id="MF_03182">
    <property type="entry name" value="PAN2"/>
    <property type="match status" value="1"/>
</dbReference>
<protein>
    <recommendedName>
        <fullName evidence="9">PAN2-PAN3 deadenylation complex catalytic subunit PAN2</fullName>
        <ecNumber evidence="9">3.1.13.4</ecNumber>
    </recommendedName>
    <alternativeName>
        <fullName evidence="9">PAB1P-dependent poly(A)-specific ribonuclease</fullName>
    </alternativeName>
    <alternativeName>
        <fullName evidence="9">Poly(A)-nuclease deadenylation complex subunit 2</fullName>
        <shortName evidence="9">PAN deadenylation complex subunit 2</shortName>
    </alternativeName>
</protein>
<keyword evidence="6 9" id="KW-0479">Metal-binding</keyword>
<evidence type="ECO:0000313" key="13">
    <source>
        <dbReference type="Proteomes" id="UP000029665"/>
    </source>
</evidence>
<organism evidence="12 13">
    <name type="scientific">Pycnoporus cinnabarinus</name>
    <name type="common">Cinnabar-red polypore</name>
    <name type="synonym">Trametes cinnabarina</name>
    <dbReference type="NCBI Taxonomy" id="5643"/>
    <lineage>
        <taxon>Eukaryota</taxon>
        <taxon>Fungi</taxon>
        <taxon>Dikarya</taxon>
        <taxon>Basidiomycota</taxon>
        <taxon>Agaricomycotina</taxon>
        <taxon>Agaricomycetes</taxon>
        <taxon>Polyporales</taxon>
        <taxon>Polyporaceae</taxon>
        <taxon>Trametes</taxon>
    </lineage>
</organism>
<keyword evidence="5 9" id="KW-0540">Nuclease</keyword>
<dbReference type="InterPro" id="IPR036397">
    <property type="entry name" value="RNaseH_sf"/>
</dbReference>
<dbReference type="InterPro" id="IPR012337">
    <property type="entry name" value="RNaseH-like_sf"/>
</dbReference>
<dbReference type="GO" id="GO:0000932">
    <property type="term" value="C:P-body"/>
    <property type="evidence" value="ECO:0007669"/>
    <property type="project" value="TreeGrafter"/>
</dbReference>
<feature type="binding site" evidence="9">
    <location>
        <position position="855"/>
    </location>
    <ligand>
        <name>a divalent metal cation</name>
        <dbReference type="ChEBI" id="CHEBI:60240"/>
        <note>catalytic</note>
    </ligand>
</feature>
<proteinExistence type="inferred from homology"/>
<evidence type="ECO:0000256" key="7">
    <source>
        <dbReference type="ARBA" id="ARBA00022801"/>
    </source>
</evidence>
<dbReference type="AlphaFoldDB" id="A0A060S3K1"/>
<keyword evidence="4 9" id="KW-0507">mRNA processing</keyword>